<dbReference type="Proteomes" id="UP000275865">
    <property type="component" value="Unassembled WGS sequence"/>
</dbReference>
<dbReference type="InterPro" id="IPR050832">
    <property type="entry name" value="Bact_Acetyltransf"/>
</dbReference>
<dbReference type="GO" id="GO:0016747">
    <property type="term" value="F:acyltransferase activity, transferring groups other than amino-acyl groups"/>
    <property type="evidence" value="ECO:0007669"/>
    <property type="project" value="InterPro"/>
</dbReference>
<gene>
    <name evidence="4" type="ORF">D7044_32015</name>
</gene>
<dbReference type="RefSeq" id="WP_120691119.1">
    <property type="nucleotide sequence ID" value="NZ_RAZT01000028.1"/>
</dbReference>
<dbReference type="PANTHER" id="PTHR43877:SF1">
    <property type="entry name" value="ACETYLTRANSFERASE"/>
    <property type="match status" value="1"/>
</dbReference>
<name>A0A3A9XIN8_9ACTN</name>
<dbReference type="PROSITE" id="PS51186">
    <property type="entry name" value="GNAT"/>
    <property type="match status" value="1"/>
</dbReference>
<sequence length="148" mass="16707">MVQIRLFRPGDGSAVADLVQRCLREVNSRDYPAEIIERMCRHFSEERIAQLADERQMFVAEQAGIVGTVSRGGNRVFTMFVHPEVTGQGVGRRLMRHIELLAAAEGCDYMETGASITGHGFYRRLGYVDVRSSETEFGLNYILRKPLP</sequence>
<dbReference type="InterPro" id="IPR000182">
    <property type="entry name" value="GNAT_dom"/>
</dbReference>
<proteinExistence type="predicted"/>
<dbReference type="EMBL" id="RAZT01000028">
    <property type="protein sequence ID" value="RKN25010.1"/>
    <property type="molecule type" value="Genomic_DNA"/>
</dbReference>
<feature type="domain" description="N-acetyltransferase" evidence="3">
    <location>
        <begin position="2"/>
        <end position="148"/>
    </location>
</feature>
<dbReference type="AlphaFoldDB" id="A0A3A9XIN8"/>
<dbReference type="CDD" id="cd04301">
    <property type="entry name" value="NAT_SF"/>
    <property type="match status" value="1"/>
</dbReference>
<protein>
    <submittedName>
        <fullName evidence="4">GNAT family N-acetyltransferase</fullName>
    </submittedName>
</protein>
<evidence type="ECO:0000259" key="3">
    <source>
        <dbReference type="PROSITE" id="PS51186"/>
    </source>
</evidence>
<reference evidence="4 5" key="1">
    <citation type="submission" date="2018-09" db="EMBL/GenBank/DDBJ databases">
        <title>Micromonospora sp. nov. MS1-9, isolated from a root of Musa sp.</title>
        <authorList>
            <person name="Kuncharoen N."/>
            <person name="Kudo T."/>
            <person name="Ohkuma M."/>
            <person name="Yuki M."/>
            <person name="Tanasupawat S."/>
        </authorList>
    </citation>
    <scope>NUCLEOTIDE SEQUENCE [LARGE SCALE GENOMIC DNA]</scope>
    <source>
        <strain evidence="4 5">MS1-9</strain>
    </source>
</reference>
<dbReference type="InterPro" id="IPR016181">
    <property type="entry name" value="Acyl_CoA_acyltransferase"/>
</dbReference>
<dbReference type="Gene3D" id="3.40.630.30">
    <property type="match status" value="1"/>
</dbReference>
<keyword evidence="1 4" id="KW-0808">Transferase</keyword>
<organism evidence="4 5">
    <name type="scientific">Micromonospora musae</name>
    <dbReference type="NCBI Taxonomy" id="1894970"/>
    <lineage>
        <taxon>Bacteria</taxon>
        <taxon>Bacillati</taxon>
        <taxon>Actinomycetota</taxon>
        <taxon>Actinomycetes</taxon>
        <taxon>Micromonosporales</taxon>
        <taxon>Micromonosporaceae</taxon>
        <taxon>Micromonospora</taxon>
    </lineage>
</organism>
<evidence type="ECO:0000256" key="1">
    <source>
        <dbReference type="ARBA" id="ARBA00022679"/>
    </source>
</evidence>
<dbReference type="PANTHER" id="PTHR43877">
    <property type="entry name" value="AMINOALKYLPHOSPHONATE N-ACETYLTRANSFERASE-RELATED-RELATED"/>
    <property type="match status" value="1"/>
</dbReference>
<dbReference type="Pfam" id="PF13508">
    <property type="entry name" value="Acetyltransf_7"/>
    <property type="match status" value="1"/>
</dbReference>
<dbReference type="SUPFAM" id="SSF55729">
    <property type="entry name" value="Acyl-CoA N-acyltransferases (Nat)"/>
    <property type="match status" value="1"/>
</dbReference>
<evidence type="ECO:0000313" key="4">
    <source>
        <dbReference type="EMBL" id="RKN25010.1"/>
    </source>
</evidence>
<evidence type="ECO:0000313" key="5">
    <source>
        <dbReference type="Proteomes" id="UP000275865"/>
    </source>
</evidence>
<comment type="caution">
    <text evidence="4">The sequence shown here is derived from an EMBL/GenBank/DDBJ whole genome shotgun (WGS) entry which is preliminary data.</text>
</comment>
<keyword evidence="2" id="KW-0012">Acyltransferase</keyword>
<evidence type="ECO:0000256" key="2">
    <source>
        <dbReference type="ARBA" id="ARBA00023315"/>
    </source>
</evidence>
<accession>A0A3A9XIN8</accession>